<dbReference type="eggNOG" id="COG4976">
    <property type="taxonomic scope" value="Bacteria"/>
</dbReference>
<evidence type="ECO:0000313" key="2">
    <source>
        <dbReference type="EMBL" id="EDQ31762.1"/>
    </source>
</evidence>
<dbReference type="GO" id="GO:0008168">
    <property type="term" value="F:methyltransferase activity"/>
    <property type="evidence" value="ECO:0007669"/>
    <property type="project" value="UniProtKB-KW"/>
</dbReference>
<dbReference type="PROSITE" id="PS50005">
    <property type="entry name" value="TPR"/>
    <property type="match status" value="1"/>
</dbReference>
<dbReference type="SMART" id="SM00028">
    <property type="entry name" value="TPR"/>
    <property type="match status" value="2"/>
</dbReference>
<dbReference type="SUPFAM" id="SSF53335">
    <property type="entry name" value="S-adenosyl-L-methionine-dependent methyltransferases"/>
    <property type="match status" value="1"/>
</dbReference>
<evidence type="ECO:0000256" key="1">
    <source>
        <dbReference type="PROSITE-ProRule" id="PRU00339"/>
    </source>
</evidence>
<reference evidence="2 3" key="1">
    <citation type="submission" date="2007-10" db="EMBL/GenBank/DDBJ databases">
        <authorList>
            <person name="Wagner-Dobler I."/>
            <person name="Ferriera S."/>
            <person name="Johnson J."/>
            <person name="Kravitz S."/>
            <person name="Beeson K."/>
            <person name="Sutton G."/>
            <person name="Rogers Y.-H."/>
            <person name="Friedman R."/>
            <person name="Frazier M."/>
            <person name="Venter J.C."/>
        </authorList>
    </citation>
    <scope>NUCLEOTIDE SEQUENCE [LARGE SCALE GENOMIC DNA]</scope>
    <source>
        <strain evidence="2 3">DFL-43</strain>
    </source>
</reference>
<dbReference type="OrthoDB" id="465636at2"/>
<protein>
    <submittedName>
        <fullName evidence="2">Putative methyltransferase</fullName>
    </submittedName>
</protein>
<dbReference type="Pfam" id="PF13489">
    <property type="entry name" value="Methyltransf_23"/>
    <property type="match status" value="1"/>
</dbReference>
<accession>A9DFF6</accession>
<keyword evidence="3" id="KW-1185">Reference proteome</keyword>
<dbReference type="InterPro" id="IPR011990">
    <property type="entry name" value="TPR-like_helical_dom_sf"/>
</dbReference>
<comment type="caution">
    <text evidence="2">The sequence shown here is derived from an EMBL/GenBank/DDBJ whole genome shotgun (WGS) entry which is preliminary data.</text>
</comment>
<dbReference type="CDD" id="cd02440">
    <property type="entry name" value="AdoMet_MTases"/>
    <property type="match status" value="1"/>
</dbReference>
<dbReference type="InterPro" id="IPR029063">
    <property type="entry name" value="SAM-dependent_MTases_sf"/>
</dbReference>
<keyword evidence="2" id="KW-0489">Methyltransferase</keyword>
<dbReference type="RefSeq" id="WP_007200070.1">
    <property type="nucleotide sequence ID" value="NZ_CM002917.1"/>
</dbReference>
<dbReference type="PANTHER" id="PTHR43861">
    <property type="entry name" value="TRANS-ACONITATE 2-METHYLTRANSFERASE-RELATED"/>
    <property type="match status" value="1"/>
</dbReference>
<keyword evidence="1" id="KW-0802">TPR repeat</keyword>
<dbReference type="EMBL" id="ABIA03000002">
    <property type="protein sequence ID" value="EDQ31762.1"/>
    <property type="molecule type" value="Genomic_DNA"/>
</dbReference>
<name>A9DFF6_HOEPD</name>
<dbReference type="Gene3D" id="1.25.40.10">
    <property type="entry name" value="Tetratricopeptide repeat domain"/>
    <property type="match status" value="1"/>
</dbReference>
<dbReference type="AlphaFoldDB" id="A9DFF6"/>
<dbReference type="PANTHER" id="PTHR43861:SF1">
    <property type="entry name" value="TRANS-ACONITATE 2-METHYLTRANSFERASE"/>
    <property type="match status" value="1"/>
</dbReference>
<reference evidence="2 3" key="2">
    <citation type="submission" date="2012-06" db="EMBL/GenBank/DDBJ databases">
        <authorList>
            <person name="Fiebig A."/>
        </authorList>
    </citation>
    <scope>NUCLEOTIDE SEQUENCE [LARGE SCALE GENOMIC DNA]</scope>
    <source>
        <strain evidence="2 3">DFL-43</strain>
    </source>
</reference>
<sequence>MIHLEFSSGDLNADRRAHYARLYAESGDFAAAADVQAQALELAPEWAAGFYELGNYLEKAGLLADAAKAWRNALELAPADVFGAGLKLSLTGQAEAPPAPPSEYVEALFDEYADRFDKALVENLEYRVPELLSELLSEISGGAPKYARVIDLGCGTGLFGERVRHVSSWLEGFDLSQGMLTVAAGKGVYDQLEQADIGIGLETGPLAPTGQADLVAAADVFAYFGDLSKVIDVAAGLLCPGGLLAFTCEAGPDEVDWLLQPSLRYCHGAQYLRTLVETAGLSIERFERETIRRDKGEPIHGYLVIAAKQAAASENLAAVTSRVAPVDAPSELSDLADETAAVRLN</sequence>
<dbReference type="SUPFAM" id="SSF48452">
    <property type="entry name" value="TPR-like"/>
    <property type="match status" value="1"/>
</dbReference>
<dbReference type="Gene3D" id="3.40.50.150">
    <property type="entry name" value="Vaccinia Virus protein VP39"/>
    <property type="match status" value="1"/>
</dbReference>
<dbReference type="InterPro" id="IPR019734">
    <property type="entry name" value="TPR_rpt"/>
</dbReference>
<gene>
    <name evidence="2" type="ORF">HPDFL43_21664</name>
</gene>
<dbReference type="STRING" id="411684.HPDFL43_21664"/>
<dbReference type="GO" id="GO:0032259">
    <property type="term" value="P:methylation"/>
    <property type="evidence" value="ECO:0007669"/>
    <property type="project" value="UniProtKB-KW"/>
</dbReference>
<dbReference type="Proteomes" id="UP000004291">
    <property type="component" value="Chromosome"/>
</dbReference>
<feature type="repeat" description="TPR" evidence="1">
    <location>
        <begin position="47"/>
        <end position="80"/>
    </location>
</feature>
<proteinExistence type="predicted"/>
<organism evidence="2 3">
    <name type="scientific">Hoeflea phototrophica (strain DSM 17068 / NCIMB 14078 / DFL-43)</name>
    <dbReference type="NCBI Taxonomy" id="411684"/>
    <lineage>
        <taxon>Bacteria</taxon>
        <taxon>Pseudomonadati</taxon>
        <taxon>Pseudomonadota</taxon>
        <taxon>Alphaproteobacteria</taxon>
        <taxon>Hyphomicrobiales</taxon>
        <taxon>Rhizobiaceae</taxon>
        <taxon>Hoeflea</taxon>
    </lineage>
</organism>
<evidence type="ECO:0000313" key="3">
    <source>
        <dbReference type="Proteomes" id="UP000004291"/>
    </source>
</evidence>
<keyword evidence="2" id="KW-0808">Transferase</keyword>
<dbReference type="HOGENOM" id="CLU_034833_0_0_5"/>